<name>A0A9W7BF23_9STRA</name>
<comment type="catalytic activity">
    <reaction evidence="8">
        <text>D-galactose(in) = D-galactose(out)</text>
        <dbReference type="Rhea" id="RHEA:34915"/>
        <dbReference type="ChEBI" id="CHEBI:4139"/>
    </reaction>
    <physiologicalReaction direction="right-to-left" evidence="8">
        <dbReference type="Rhea" id="RHEA:34917"/>
    </physiologicalReaction>
</comment>
<dbReference type="InterPro" id="IPR050814">
    <property type="entry name" value="Myo-inositol_Transporter"/>
</dbReference>
<evidence type="ECO:0000256" key="10">
    <source>
        <dbReference type="ARBA" id="ARBA00044656"/>
    </source>
</evidence>
<keyword evidence="7 17" id="KW-0472">Membrane</keyword>
<dbReference type="Gene3D" id="1.20.1250.20">
    <property type="entry name" value="MFS general substrate transporter like domains"/>
    <property type="match status" value="1"/>
</dbReference>
<keyword evidence="6 17" id="KW-1133">Transmembrane helix</keyword>
<comment type="catalytic activity">
    <reaction evidence="12">
        <text>D-glucosamine(out) = D-glucosamine(in)</text>
        <dbReference type="Rhea" id="RHEA:78423"/>
        <dbReference type="ChEBI" id="CHEBI:58723"/>
    </reaction>
    <physiologicalReaction direction="left-to-right" evidence="12">
        <dbReference type="Rhea" id="RHEA:78424"/>
    </physiologicalReaction>
</comment>
<evidence type="ECO:0000256" key="6">
    <source>
        <dbReference type="ARBA" id="ARBA00022989"/>
    </source>
</evidence>
<comment type="catalytic activity">
    <reaction evidence="11">
        <text>D-mannose(out) = D-mannose(in)</text>
        <dbReference type="Rhea" id="RHEA:78391"/>
        <dbReference type="ChEBI" id="CHEBI:4208"/>
    </reaction>
    <physiologicalReaction direction="left-to-right" evidence="11">
        <dbReference type="Rhea" id="RHEA:78392"/>
    </physiologicalReaction>
</comment>
<evidence type="ECO:0000256" key="5">
    <source>
        <dbReference type="ARBA" id="ARBA00022692"/>
    </source>
</evidence>
<feature type="transmembrane region" description="Helical" evidence="17">
    <location>
        <begin position="50"/>
        <end position="68"/>
    </location>
</feature>
<dbReference type="InterPro" id="IPR003663">
    <property type="entry name" value="Sugar/inositol_transpt"/>
</dbReference>
<dbReference type="GO" id="GO:0016020">
    <property type="term" value="C:membrane"/>
    <property type="evidence" value="ECO:0007669"/>
    <property type="project" value="UniProtKB-SubCell"/>
</dbReference>
<feature type="transmembrane region" description="Helical" evidence="17">
    <location>
        <begin position="423"/>
        <end position="445"/>
    </location>
</feature>
<feature type="transmembrane region" description="Helical" evidence="17">
    <location>
        <begin position="395"/>
        <end position="417"/>
    </location>
</feature>
<evidence type="ECO:0000313" key="20">
    <source>
        <dbReference type="Proteomes" id="UP001162640"/>
    </source>
</evidence>
<feature type="transmembrane region" description="Helical" evidence="17">
    <location>
        <begin position="332"/>
        <end position="352"/>
    </location>
</feature>
<comment type="subcellular location">
    <subcellularLocation>
        <location evidence="1">Membrane</location>
        <topology evidence="1">Multi-pass membrane protein</topology>
    </subcellularLocation>
</comment>
<evidence type="ECO:0000259" key="18">
    <source>
        <dbReference type="PROSITE" id="PS50850"/>
    </source>
</evidence>
<sequence length="531" mass="57769">MSSSHTPIPHTLKLTVLCAALNSCNLGYDLGISADLAPLLKQAFDLSPDSISMFIGSLNLCALVGAFFSPKISDVFGRRFSFAISSVFFIVGLTVQAASPSFPCLMIGRCLLGLAVGFGLAIDPLYISEVTPPSLRGALVSYSEIAINVGILLGFVIGFAFEGLPENRNWRLMILMGTIMPNIILFVIYKNIMPESPRWLMQRGRREEALEVFSKIYEGGESAYVSEMISDIEASIAEEKAISGGEITWATCVLTPPPFLKRMLLVGAGVAFIQQITGIDGVQYYMAFLLEASGISSRSARFGYMVLFGTLKTLAVVLAAPRFDSFGRRPMLLCSLTIMTLGLISIFSNLMMDSQFPSLAIIGVVIYYVGFSIGVGPVCWLIPSEIFPNVVRAKAMALTTVINRTASTFVSSTVLSLSSAMTWGGYYVALAFINVLAFIFVYYVVPETKGKTLEEMLAFFQTLADEKGEKNQFGDIMMTKVRTSSIGSVEEEEEEEAPPTPPSQSTPYDMTSIIPSNSDETVNENLDTVEI</sequence>
<comment type="subunit">
    <text evidence="3">Homodimer.</text>
</comment>
<dbReference type="PROSITE" id="PS50850">
    <property type="entry name" value="MFS"/>
    <property type="match status" value="1"/>
</dbReference>
<evidence type="ECO:0000256" key="4">
    <source>
        <dbReference type="ARBA" id="ARBA00022448"/>
    </source>
</evidence>
<organism evidence="19 20">
    <name type="scientific">Triparma laevis f. inornata</name>
    <dbReference type="NCBI Taxonomy" id="1714386"/>
    <lineage>
        <taxon>Eukaryota</taxon>
        <taxon>Sar</taxon>
        <taxon>Stramenopiles</taxon>
        <taxon>Ochrophyta</taxon>
        <taxon>Bolidophyceae</taxon>
        <taxon>Parmales</taxon>
        <taxon>Triparmaceae</taxon>
        <taxon>Triparma</taxon>
    </lineage>
</organism>
<dbReference type="GO" id="GO:0022857">
    <property type="term" value="F:transmembrane transporter activity"/>
    <property type="evidence" value="ECO:0007669"/>
    <property type="project" value="InterPro"/>
</dbReference>
<feature type="transmembrane region" description="Helical" evidence="17">
    <location>
        <begin position="358"/>
        <end position="383"/>
    </location>
</feature>
<evidence type="ECO:0000256" key="7">
    <source>
        <dbReference type="ARBA" id="ARBA00023136"/>
    </source>
</evidence>
<evidence type="ECO:0000256" key="13">
    <source>
        <dbReference type="ARBA" id="ARBA00044710"/>
    </source>
</evidence>
<comment type="catalytic activity">
    <reaction evidence="13">
        <text>D-fructose(out) = D-fructose(in)</text>
        <dbReference type="Rhea" id="RHEA:60372"/>
        <dbReference type="ChEBI" id="CHEBI:37721"/>
    </reaction>
    <physiologicalReaction direction="left-to-right" evidence="13">
        <dbReference type="Rhea" id="RHEA:60373"/>
    </physiologicalReaction>
</comment>
<dbReference type="SUPFAM" id="SSF103473">
    <property type="entry name" value="MFS general substrate transporter"/>
    <property type="match status" value="1"/>
</dbReference>
<evidence type="ECO:0000256" key="8">
    <source>
        <dbReference type="ARBA" id="ARBA00044637"/>
    </source>
</evidence>
<comment type="catalytic activity">
    <reaction evidence="10">
        <text>D-xylose(out) = D-xylose(in)</text>
        <dbReference type="Rhea" id="RHEA:78427"/>
        <dbReference type="ChEBI" id="CHEBI:53455"/>
    </reaction>
    <physiologicalReaction direction="left-to-right" evidence="10">
        <dbReference type="Rhea" id="RHEA:78428"/>
    </physiologicalReaction>
</comment>
<keyword evidence="4 15" id="KW-0813">Transport</keyword>
<dbReference type="PROSITE" id="PS00217">
    <property type="entry name" value="SUGAR_TRANSPORT_2"/>
    <property type="match status" value="1"/>
</dbReference>
<dbReference type="PANTHER" id="PTHR48020">
    <property type="entry name" value="PROTON MYO-INOSITOL COTRANSPORTER"/>
    <property type="match status" value="1"/>
</dbReference>
<comment type="catalytic activity">
    <reaction evidence="9">
        <text>D-glucose(out) = D-glucose(in)</text>
        <dbReference type="Rhea" id="RHEA:60376"/>
        <dbReference type="ChEBI" id="CHEBI:4167"/>
    </reaction>
    <physiologicalReaction direction="left-to-right" evidence="9">
        <dbReference type="Rhea" id="RHEA:60377"/>
    </physiologicalReaction>
</comment>
<evidence type="ECO:0000256" key="3">
    <source>
        <dbReference type="ARBA" id="ARBA00011738"/>
    </source>
</evidence>
<evidence type="ECO:0000256" key="1">
    <source>
        <dbReference type="ARBA" id="ARBA00004141"/>
    </source>
</evidence>
<dbReference type="InterPro" id="IPR020846">
    <property type="entry name" value="MFS_dom"/>
</dbReference>
<evidence type="ECO:0000256" key="15">
    <source>
        <dbReference type="RuleBase" id="RU003346"/>
    </source>
</evidence>
<proteinExistence type="inferred from homology"/>
<accession>A0A9W7BF23</accession>
<evidence type="ECO:0000256" key="17">
    <source>
        <dbReference type="SAM" id="Phobius"/>
    </source>
</evidence>
<feature type="transmembrane region" description="Helical" evidence="17">
    <location>
        <begin position="173"/>
        <end position="192"/>
    </location>
</feature>
<feature type="region of interest" description="Disordered" evidence="16">
    <location>
        <begin position="484"/>
        <end position="531"/>
    </location>
</feature>
<feature type="transmembrane region" description="Helical" evidence="17">
    <location>
        <begin position="105"/>
        <end position="127"/>
    </location>
</feature>
<feature type="transmembrane region" description="Helical" evidence="17">
    <location>
        <begin position="264"/>
        <end position="290"/>
    </location>
</feature>
<dbReference type="PRINTS" id="PR00171">
    <property type="entry name" value="SUGRTRNSPORT"/>
</dbReference>
<dbReference type="AlphaFoldDB" id="A0A9W7BF23"/>
<evidence type="ECO:0000256" key="16">
    <source>
        <dbReference type="SAM" id="MobiDB-lite"/>
    </source>
</evidence>
<dbReference type="InterPro" id="IPR036259">
    <property type="entry name" value="MFS_trans_sf"/>
</dbReference>
<dbReference type="PANTHER" id="PTHR48020:SF49">
    <property type="entry name" value="SUGAR TRANSPORTER"/>
    <property type="match status" value="1"/>
</dbReference>
<gene>
    <name evidence="19" type="ORF">TL16_g10087</name>
</gene>
<evidence type="ECO:0000256" key="2">
    <source>
        <dbReference type="ARBA" id="ARBA00010992"/>
    </source>
</evidence>
<keyword evidence="5 17" id="KW-0812">Transmembrane</keyword>
<feature type="transmembrane region" description="Helical" evidence="17">
    <location>
        <begin position="302"/>
        <end position="320"/>
    </location>
</feature>
<evidence type="ECO:0000256" key="12">
    <source>
        <dbReference type="ARBA" id="ARBA00044668"/>
    </source>
</evidence>
<dbReference type="InterPro" id="IPR005828">
    <property type="entry name" value="MFS_sugar_transport-like"/>
</dbReference>
<feature type="transmembrane region" description="Helical" evidence="17">
    <location>
        <begin position="139"/>
        <end position="161"/>
    </location>
</feature>
<feature type="compositionally biased region" description="Polar residues" evidence="16">
    <location>
        <begin position="505"/>
        <end position="531"/>
    </location>
</feature>
<reference evidence="20" key="1">
    <citation type="journal article" date="2023" name="Commun. Biol.">
        <title>Genome analysis of Parmales, the sister group of diatoms, reveals the evolutionary specialization of diatoms from phago-mixotrophs to photoautotrophs.</title>
        <authorList>
            <person name="Ban H."/>
            <person name="Sato S."/>
            <person name="Yoshikawa S."/>
            <person name="Yamada K."/>
            <person name="Nakamura Y."/>
            <person name="Ichinomiya M."/>
            <person name="Sato N."/>
            <person name="Blanc-Mathieu R."/>
            <person name="Endo H."/>
            <person name="Kuwata A."/>
            <person name="Ogata H."/>
        </authorList>
    </citation>
    <scope>NUCLEOTIDE SEQUENCE [LARGE SCALE GENOMIC DNA]</scope>
</reference>
<dbReference type="EMBL" id="BLQM01000352">
    <property type="protein sequence ID" value="GMH84985.1"/>
    <property type="molecule type" value="Genomic_DNA"/>
</dbReference>
<evidence type="ECO:0000256" key="9">
    <source>
        <dbReference type="ARBA" id="ARBA00044648"/>
    </source>
</evidence>
<dbReference type="Proteomes" id="UP001162640">
    <property type="component" value="Unassembled WGS sequence"/>
</dbReference>
<evidence type="ECO:0000313" key="19">
    <source>
        <dbReference type="EMBL" id="GMH84985.1"/>
    </source>
</evidence>
<feature type="domain" description="Major facilitator superfamily (MFS) profile" evidence="18">
    <location>
        <begin position="15"/>
        <end position="449"/>
    </location>
</feature>
<dbReference type="InterPro" id="IPR005829">
    <property type="entry name" value="Sugar_transporter_CS"/>
</dbReference>
<evidence type="ECO:0000256" key="14">
    <source>
        <dbReference type="ARBA" id="ARBA00044780"/>
    </source>
</evidence>
<comment type="similarity">
    <text evidence="2 15">Belongs to the major facilitator superfamily. Sugar transporter (TC 2.A.1.1) family.</text>
</comment>
<evidence type="ECO:0000256" key="11">
    <source>
        <dbReference type="ARBA" id="ARBA00044662"/>
    </source>
</evidence>
<dbReference type="NCBIfam" id="TIGR00879">
    <property type="entry name" value="SP"/>
    <property type="match status" value="1"/>
</dbReference>
<comment type="caution">
    <text evidence="19">The sequence shown here is derived from an EMBL/GenBank/DDBJ whole genome shotgun (WGS) entry which is preliminary data.</text>
</comment>
<dbReference type="Pfam" id="PF00083">
    <property type="entry name" value="Sugar_tr"/>
    <property type="match status" value="1"/>
</dbReference>
<protein>
    <recommendedName>
        <fullName evidence="14">Hexose transporter 1</fullName>
    </recommendedName>
</protein>
<feature type="transmembrane region" description="Helical" evidence="17">
    <location>
        <begin position="80"/>
        <end position="99"/>
    </location>
</feature>